<evidence type="ECO:0000313" key="4">
    <source>
        <dbReference type="Proteomes" id="UP000193518"/>
    </source>
</evidence>
<dbReference type="AlphaFoldDB" id="A0AAE5MJK6"/>
<evidence type="ECO:0008006" key="5">
    <source>
        <dbReference type="Google" id="ProtNLM"/>
    </source>
</evidence>
<accession>A0AAE5MJK6</accession>
<comment type="caution">
    <text evidence="3">The sequence shown here is derived from an EMBL/GenBank/DDBJ whole genome shotgun (WGS) entry which is preliminary data.</text>
</comment>
<protein>
    <recommendedName>
        <fullName evidence="5">Lipoprotein</fullName>
    </recommendedName>
</protein>
<dbReference type="PROSITE" id="PS51318">
    <property type="entry name" value="TAT"/>
    <property type="match status" value="1"/>
</dbReference>
<sequence length="212" mass="21500">MASRNRSGVGVRRGFLPWLGVAAALTAVPALAGCGSSAQTPAAEPTTTVAAPTTTTSEAPPTTTTTTAPTTTTTAPTTTAAATTTLTDVQFQRNESYFFSSPDGTFTCGIVRLPGRTEAGCEGVTTPVPPRPEDCMVSWGNGIRVEDTGRGAFMCSGGQLYTSGSGTEPVLAPGTPLAKLGYTCATTASSVTCTNDETGHGFTVAPDSNETF</sequence>
<reference evidence="3 4" key="1">
    <citation type="journal article" date="2016" name="Genome Biol. Evol.">
        <title>Pangenome and Phylogenomic Analysis of the Pathogenic Actinobacterium Rhodococcus equi.</title>
        <authorList>
            <person name="Anastasi E."/>
            <person name="MacArthur I."/>
            <person name="Scortti M."/>
            <person name="Alvarez S."/>
            <person name="Giguere S."/>
            <person name="Vazquez-Boland J.A."/>
        </authorList>
    </citation>
    <scope>NUCLEOTIDE SEQUENCE [LARGE SCALE GENOMIC DNA]</scope>
    <source>
        <strain evidence="3 4">PAM1271</strain>
    </source>
</reference>
<keyword evidence="2" id="KW-0732">Signal</keyword>
<dbReference type="Pfam" id="PF20341">
    <property type="entry name" value="DUF6636"/>
    <property type="match status" value="1"/>
</dbReference>
<dbReference type="Proteomes" id="UP000193518">
    <property type="component" value="Unassembled WGS sequence"/>
</dbReference>
<evidence type="ECO:0000256" key="2">
    <source>
        <dbReference type="SAM" id="SignalP"/>
    </source>
</evidence>
<dbReference type="PROSITE" id="PS51257">
    <property type="entry name" value="PROKAR_LIPOPROTEIN"/>
    <property type="match status" value="1"/>
</dbReference>
<evidence type="ECO:0000256" key="1">
    <source>
        <dbReference type="SAM" id="MobiDB-lite"/>
    </source>
</evidence>
<organism evidence="3 4">
    <name type="scientific">Rhodococcus hoagii</name>
    <name type="common">Corynebacterium equii</name>
    <dbReference type="NCBI Taxonomy" id="43767"/>
    <lineage>
        <taxon>Bacteria</taxon>
        <taxon>Bacillati</taxon>
        <taxon>Actinomycetota</taxon>
        <taxon>Actinomycetes</taxon>
        <taxon>Mycobacteriales</taxon>
        <taxon>Nocardiaceae</taxon>
        <taxon>Prescottella</taxon>
    </lineage>
</organism>
<feature type="compositionally biased region" description="Low complexity" evidence="1">
    <location>
        <begin position="40"/>
        <end position="78"/>
    </location>
</feature>
<dbReference type="InterPro" id="IPR046576">
    <property type="entry name" value="DUF6636"/>
</dbReference>
<gene>
    <name evidence="3" type="ORF">A5N68_10650</name>
</gene>
<dbReference type="EMBL" id="LWIC01000003">
    <property type="protein sequence ID" value="ORM28547.1"/>
    <property type="molecule type" value="Genomic_DNA"/>
</dbReference>
<feature type="chain" id="PRO_5042274672" description="Lipoprotein" evidence="2">
    <location>
        <begin position="33"/>
        <end position="212"/>
    </location>
</feature>
<dbReference type="RefSeq" id="WP_044991401.1">
    <property type="nucleotide sequence ID" value="NZ_AP025268.1"/>
</dbReference>
<feature type="signal peptide" evidence="2">
    <location>
        <begin position="1"/>
        <end position="32"/>
    </location>
</feature>
<feature type="region of interest" description="Disordered" evidence="1">
    <location>
        <begin position="36"/>
        <end position="78"/>
    </location>
</feature>
<name>A0AAE5MJK6_RHOHA</name>
<evidence type="ECO:0000313" key="3">
    <source>
        <dbReference type="EMBL" id="ORM28547.1"/>
    </source>
</evidence>
<proteinExistence type="predicted"/>
<dbReference type="InterPro" id="IPR006311">
    <property type="entry name" value="TAT_signal"/>
</dbReference>